<dbReference type="InterPro" id="IPR050723">
    <property type="entry name" value="CFA/CMAS"/>
</dbReference>
<proteinExistence type="predicted"/>
<dbReference type="SUPFAM" id="SSF53335">
    <property type="entry name" value="S-adenosyl-L-methionine-dependent methyltransferases"/>
    <property type="match status" value="1"/>
</dbReference>
<dbReference type="EMBL" id="JAPVES010000030">
    <property type="protein sequence ID" value="MCZ3373064.1"/>
    <property type="molecule type" value="Genomic_DNA"/>
</dbReference>
<dbReference type="Proteomes" id="UP001068021">
    <property type="component" value="Unassembled WGS sequence"/>
</dbReference>
<dbReference type="InterPro" id="IPR025714">
    <property type="entry name" value="Methyltranfer_dom"/>
</dbReference>
<evidence type="ECO:0000313" key="4">
    <source>
        <dbReference type="Proteomes" id="UP001068021"/>
    </source>
</evidence>
<dbReference type="EMBL" id="JAPVER010000020">
    <property type="protein sequence ID" value="MCZ3365313.1"/>
    <property type="molecule type" value="Genomic_DNA"/>
</dbReference>
<dbReference type="InterPro" id="IPR029063">
    <property type="entry name" value="SAM-dependent_MTases_sf"/>
</dbReference>
<reference evidence="3" key="1">
    <citation type="submission" date="2022-12" db="EMBL/GenBank/DDBJ databases">
        <title>Reclassification of two methanogenic archaea species isolated from the Kolyma lowland permafrost.</title>
        <authorList>
            <person name="Trubitsyn V.E."/>
            <person name="Rivkina E.M."/>
            <person name="Shcherbakova V.A."/>
        </authorList>
    </citation>
    <scope>NUCLEOTIDE SEQUENCE</scope>
    <source>
        <strain evidence="2">M2</strain>
        <strain evidence="3">MK4</strain>
    </source>
</reference>
<comment type="caution">
    <text evidence="3">The sequence shown here is derived from an EMBL/GenBank/DDBJ whole genome shotgun (WGS) entry which is preliminary data.</text>
</comment>
<sequence length="277" mass="32624">MIKIDPNNEKIVKYDWNELWNDALGKLPKKNSRSWDNVAPKFKKNKGKNDYSRRLLEKIKLEPEDTVLDIGCGSGNITIPLARKAKKVTCVDISKKMLHLLEKDAFENGLNNINPLNRRLEDVLLNKDIEPHDVVVASRSLNGVYNIKQILEEINEIAKKYVYITLWGANNVKFQNEISKIIGREFHQHPTYIYAYNMLYELGIYANIEILKYDNSSYYSSVDEAIETFRWKMVNLNQTEEDILREYLAEKMVKIHDSKFKFPHNKPDWALIWWKKE</sequence>
<organism evidence="3">
    <name type="scientific">Methanobacterium veterum</name>
    <dbReference type="NCBI Taxonomy" id="408577"/>
    <lineage>
        <taxon>Archaea</taxon>
        <taxon>Methanobacteriati</taxon>
        <taxon>Methanobacteriota</taxon>
        <taxon>Methanomada group</taxon>
        <taxon>Methanobacteria</taxon>
        <taxon>Methanobacteriales</taxon>
        <taxon>Methanobacteriaceae</taxon>
        <taxon>Methanobacterium</taxon>
    </lineage>
</organism>
<evidence type="ECO:0000313" key="3">
    <source>
        <dbReference type="EMBL" id="MCZ3373064.1"/>
    </source>
</evidence>
<dbReference type="RefSeq" id="WP_052375882.1">
    <property type="nucleotide sequence ID" value="NZ_JAPVER010000020.1"/>
</dbReference>
<name>A0A9E5DKZ2_9EURY</name>
<protein>
    <submittedName>
        <fullName evidence="3">Class I SAM-dependent methyltransferase</fullName>
    </submittedName>
</protein>
<dbReference type="Gene3D" id="3.40.50.150">
    <property type="entry name" value="Vaccinia Virus protein VP39"/>
    <property type="match status" value="1"/>
</dbReference>
<dbReference type="Proteomes" id="UP001074446">
    <property type="component" value="Unassembled WGS sequence"/>
</dbReference>
<dbReference type="GO" id="GO:0008168">
    <property type="term" value="F:methyltransferase activity"/>
    <property type="evidence" value="ECO:0007669"/>
    <property type="project" value="UniProtKB-KW"/>
</dbReference>
<keyword evidence="4" id="KW-1185">Reference proteome</keyword>
<dbReference type="GO" id="GO:0032259">
    <property type="term" value="P:methylation"/>
    <property type="evidence" value="ECO:0007669"/>
    <property type="project" value="UniProtKB-KW"/>
</dbReference>
<dbReference type="AlphaFoldDB" id="A0A9E5DKZ2"/>
<keyword evidence="3" id="KW-0489">Methyltransferase</keyword>
<feature type="domain" description="Methyltransferase" evidence="1">
    <location>
        <begin position="63"/>
        <end position="167"/>
    </location>
</feature>
<keyword evidence="3" id="KW-0808">Transferase</keyword>
<evidence type="ECO:0000313" key="2">
    <source>
        <dbReference type="EMBL" id="MCZ3365313.1"/>
    </source>
</evidence>
<dbReference type="PANTHER" id="PTHR43667:SF2">
    <property type="entry name" value="FATTY ACID C-METHYL TRANSFERASE"/>
    <property type="match status" value="1"/>
</dbReference>
<gene>
    <name evidence="3" type="ORF">O3H35_10515</name>
    <name evidence="2" type="ORF">O3H54_05415</name>
</gene>
<evidence type="ECO:0000259" key="1">
    <source>
        <dbReference type="Pfam" id="PF13847"/>
    </source>
</evidence>
<dbReference type="CDD" id="cd02440">
    <property type="entry name" value="AdoMet_MTases"/>
    <property type="match status" value="1"/>
</dbReference>
<dbReference type="PANTHER" id="PTHR43667">
    <property type="entry name" value="CYCLOPROPANE-FATTY-ACYL-PHOSPHOLIPID SYNTHASE"/>
    <property type="match status" value="1"/>
</dbReference>
<accession>A0A9E5DKZ2</accession>
<dbReference type="Pfam" id="PF13847">
    <property type="entry name" value="Methyltransf_31"/>
    <property type="match status" value="1"/>
</dbReference>